<gene>
    <name evidence="1" type="ORF">KK1_036734</name>
</gene>
<proteinExistence type="predicted"/>
<sequence length="68" mass="7839">MHCCALIMNLIVKDEFKENIDVILRIRVAIKYVRSSPFRLSKFKACVEQQNIEFKGLVCILLLSPLVS</sequence>
<protein>
    <submittedName>
        <fullName evidence="1">Uncharacterized protein</fullName>
    </submittedName>
</protein>
<reference evidence="1" key="1">
    <citation type="journal article" date="2012" name="Nat. Biotechnol.">
        <title>Draft genome sequence of pigeonpea (Cajanus cajan), an orphan legume crop of resource-poor farmers.</title>
        <authorList>
            <person name="Varshney R.K."/>
            <person name="Chen W."/>
            <person name="Li Y."/>
            <person name="Bharti A.K."/>
            <person name="Saxena R.K."/>
            <person name="Schlueter J.A."/>
            <person name="Donoghue M.T."/>
            <person name="Azam S."/>
            <person name="Fan G."/>
            <person name="Whaley A.M."/>
            <person name="Farmer A.D."/>
            <person name="Sheridan J."/>
            <person name="Iwata A."/>
            <person name="Tuteja R."/>
            <person name="Penmetsa R.V."/>
            <person name="Wu W."/>
            <person name="Upadhyaya H.D."/>
            <person name="Yang S.P."/>
            <person name="Shah T."/>
            <person name="Saxena K.B."/>
            <person name="Michael T."/>
            <person name="McCombie W.R."/>
            <person name="Yang B."/>
            <person name="Zhang G."/>
            <person name="Yang H."/>
            <person name="Wang J."/>
            <person name="Spillane C."/>
            <person name="Cook D.R."/>
            <person name="May G.D."/>
            <person name="Xu X."/>
            <person name="Jackson S.A."/>
        </authorList>
    </citation>
    <scope>NUCLEOTIDE SEQUENCE [LARGE SCALE GENOMIC DNA]</scope>
</reference>
<dbReference type="Gramene" id="C.cajan_41137.t">
    <property type="protein sequence ID" value="C.cajan_41137.t.cds1"/>
    <property type="gene ID" value="C.cajan_41137"/>
</dbReference>
<evidence type="ECO:0000313" key="2">
    <source>
        <dbReference type="Proteomes" id="UP000075243"/>
    </source>
</evidence>
<dbReference type="PANTHER" id="PTHR46481">
    <property type="entry name" value="ZINC FINGER BED DOMAIN-CONTAINING PROTEIN 4"/>
    <property type="match status" value="1"/>
</dbReference>
<dbReference type="EMBL" id="KQ483747">
    <property type="protein sequence ID" value="KYP41889.1"/>
    <property type="molecule type" value="Genomic_DNA"/>
</dbReference>
<accession>A0A151RH60</accession>
<organism evidence="1 2">
    <name type="scientific">Cajanus cajan</name>
    <name type="common">Pigeon pea</name>
    <name type="synonym">Cajanus indicus</name>
    <dbReference type="NCBI Taxonomy" id="3821"/>
    <lineage>
        <taxon>Eukaryota</taxon>
        <taxon>Viridiplantae</taxon>
        <taxon>Streptophyta</taxon>
        <taxon>Embryophyta</taxon>
        <taxon>Tracheophyta</taxon>
        <taxon>Spermatophyta</taxon>
        <taxon>Magnoliopsida</taxon>
        <taxon>eudicotyledons</taxon>
        <taxon>Gunneridae</taxon>
        <taxon>Pentapetalae</taxon>
        <taxon>rosids</taxon>
        <taxon>fabids</taxon>
        <taxon>Fabales</taxon>
        <taxon>Fabaceae</taxon>
        <taxon>Papilionoideae</taxon>
        <taxon>50 kb inversion clade</taxon>
        <taxon>NPAAA clade</taxon>
        <taxon>indigoferoid/millettioid clade</taxon>
        <taxon>Phaseoleae</taxon>
        <taxon>Cajanus</taxon>
    </lineage>
</organism>
<dbReference type="InterPro" id="IPR052035">
    <property type="entry name" value="ZnF_BED_domain_contain"/>
</dbReference>
<dbReference type="Proteomes" id="UP000075243">
    <property type="component" value="Unassembled WGS sequence"/>
</dbReference>
<name>A0A151RH60_CAJCA</name>
<dbReference type="AlphaFoldDB" id="A0A151RH60"/>
<dbReference type="PANTHER" id="PTHR46481:SF8">
    <property type="entry name" value="ZINC FINGER BED DOMAIN-CONTAINING PROTEIN RICESLEEPER 1-LIKE"/>
    <property type="match status" value="1"/>
</dbReference>
<evidence type="ECO:0000313" key="1">
    <source>
        <dbReference type="EMBL" id="KYP41889.1"/>
    </source>
</evidence>
<keyword evidence="2" id="KW-1185">Reference proteome</keyword>